<evidence type="ECO:0000313" key="2">
    <source>
        <dbReference type="Proteomes" id="UP000178254"/>
    </source>
</evidence>
<dbReference type="Proteomes" id="UP000178254">
    <property type="component" value="Unassembled WGS sequence"/>
</dbReference>
<accession>A0A1F6PDR9</accession>
<gene>
    <name evidence="1" type="ORF">A2538_00715</name>
</gene>
<dbReference type="EMBL" id="MFRE01000009">
    <property type="protein sequence ID" value="OGH94317.1"/>
    <property type="molecule type" value="Genomic_DNA"/>
</dbReference>
<dbReference type="STRING" id="1798709.A2538_00715"/>
<comment type="caution">
    <text evidence="1">The sequence shown here is derived from an EMBL/GenBank/DDBJ whole genome shotgun (WGS) entry which is preliminary data.</text>
</comment>
<dbReference type="AlphaFoldDB" id="A0A1F6PDR9"/>
<organism evidence="1 2">
    <name type="scientific">Candidatus Magasanikbacteria bacterium RIFOXYD2_FULL_41_14</name>
    <dbReference type="NCBI Taxonomy" id="1798709"/>
    <lineage>
        <taxon>Bacteria</taxon>
        <taxon>Candidatus Magasanikiibacteriota</taxon>
    </lineage>
</organism>
<sequence length="107" mass="11672">MLPGKVQPESWREALKLMGHCPLCGGNYATDSARRLGGMGVANLVHLTCAKCQGGFMAMVMVSPAGLSSVGMVTDLNYNDAVRLHDAPEIDLDEVINGYEYLKHNWY</sequence>
<reference evidence="1 2" key="1">
    <citation type="journal article" date="2016" name="Nat. Commun.">
        <title>Thousands of microbial genomes shed light on interconnected biogeochemical processes in an aquifer system.</title>
        <authorList>
            <person name="Anantharaman K."/>
            <person name="Brown C.T."/>
            <person name="Hug L.A."/>
            <person name="Sharon I."/>
            <person name="Castelle C.J."/>
            <person name="Probst A.J."/>
            <person name="Thomas B.C."/>
            <person name="Singh A."/>
            <person name="Wilkins M.J."/>
            <person name="Karaoz U."/>
            <person name="Brodie E.L."/>
            <person name="Williams K.H."/>
            <person name="Hubbard S.S."/>
            <person name="Banfield J.F."/>
        </authorList>
    </citation>
    <scope>NUCLEOTIDE SEQUENCE [LARGE SCALE GENOMIC DNA]</scope>
</reference>
<proteinExistence type="predicted"/>
<protein>
    <submittedName>
        <fullName evidence="1">Uncharacterized protein</fullName>
    </submittedName>
</protein>
<evidence type="ECO:0000313" key="1">
    <source>
        <dbReference type="EMBL" id="OGH94317.1"/>
    </source>
</evidence>
<name>A0A1F6PDR9_9BACT</name>